<proteinExistence type="predicted"/>
<dbReference type="RefSeq" id="WP_137013098.1">
    <property type="nucleotide sequence ID" value="NZ_SZPX01000004.1"/>
</dbReference>
<evidence type="ECO:0000313" key="6">
    <source>
        <dbReference type="Proteomes" id="UP000309561"/>
    </source>
</evidence>
<dbReference type="SUPFAM" id="SSF53335">
    <property type="entry name" value="S-adenosyl-L-methionine-dependent methyltransferases"/>
    <property type="match status" value="1"/>
</dbReference>
<dbReference type="Pfam" id="PF10672">
    <property type="entry name" value="Methyltrans_SAM"/>
    <property type="match status" value="1"/>
</dbReference>
<keyword evidence="6" id="KW-1185">Reference proteome</keyword>
<reference evidence="5 6" key="1">
    <citation type="submission" date="2019-04" db="EMBL/GenBank/DDBJ databases">
        <title>Sulfurimonas crateris sp. nov. a facultative anaerobic sulfur-oxidizing chemolithautotrophic bacterium isolated from a terrestrial mud vulcano.</title>
        <authorList>
            <person name="Ratnikova N.M."/>
            <person name="Slobodkin A.I."/>
            <person name="Merkel A.Y."/>
            <person name="Novikov A."/>
            <person name="Bonch-Osmolovskaya E.A."/>
            <person name="Slobodkina G.B."/>
        </authorList>
    </citation>
    <scope>NUCLEOTIDE SEQUENCE [LARGE SCALE GENOMIC DNA]</scope>
    <source>
        <strain evidence="5 6">SN118</strain>
    </source>
</reference>
<gene>
    <name evidence="5" type="ORF">FCU45_05430</name>
</gene>
<organism evidence="5 6">
    <name type="scientific">Sulfurimonas crateris</name>
    <dbReference type="NCBI Taxonomy" id="2574727"/>
    <lineage>
        <taxon>Bacteria</taxon>
        <taxon>Pseudomonadati</taxon>
        <taxon>Campylobacterota</taxon>
        <taxon>Epsilonproteobacteria</taxon>
        <taxon>Campylobacterales</taxon>
        <taxon>Sulfurimonadaceae</taxon>
        <taxon>Sulfurimonas</taxon>
    </lineage>
</organism>
<dbReference type="GO" id="GO:0008168">
    <property type="term" value="F:methyltransferase activity"/>
    <property type="evidence" value="ECO:0007669"/>
    <property type="project" value="UniProtKB-KW"/>
</dbReference>
<dbReference type="InterPro" id="IPR019614">
    <property type="entry name" value="SAM-dep_methyl-trfase"/>
</dbReference>
<name>A0A4U2Z5K2_9BACT</name>
<protein>
    <submittedName>
        <fullName evidence="5">SAM-dependent methyltransferase</fullName>
    </submittedName>
</protein>
<accession>A0A4U2Z5K2</accession>
<feature type="domain" description="S-adenosylmethionine-dependent methyltransferase" evidence="4">
    <location>
        <begin position="22"/>
        <end position="299"/>
    </location>
</feature>
<sequence length="309" mass="35396">MRVEQLEELLEENTKDATEEFKRLFHGRGGLYEEYKHLTIDSIDTILSVGFYFEEESESELIEMLKRFVSSSRYKTLVIQRRYIKGYPSEVIVGELEQDTFAIENGMKLKLNLLSNQNSFYFPDMKNGRAFVRENAKDKNVLNLFSYTCAFSVAAKLGGALSVSNIDMSKGALSVGRSNHHLNGIDTKGVSFLPYNILKSFSRIKKRGPYDLIIIDPPTFQKGSFEATKDYQKIIKKLPEIAADECTLLACLNSPELDCDFLTELIKELTPDFEFVGRLENPKEFVSLDEQRSLKNLVFSRSKKQEEQI</sequence>
<dbReference type="Proteomes" id="UP000309561">
    <property type="component" value="Unassembled WGS sequence"/>
</dbReference>
<keyword evidence="3" id="KW-0949">S-adenosyl-L-methionine</keyword>
<comment type="caution">
    <text evidence="5">The sequence shown here is derived from an EMBL/GenBank/DDBJ whole genome shotgun (WGS) entry which is preliminary data.</text>
</comment>
<evidence type="ECO:0000256" key="1">
    <source>
        <dbReference type="ARBA" id="ARBA00022603"/>
    </source>
</evidence>
<dbReference type="GO" id="GO:0032259">
    <property type="term" value="P:methylation"/>
    <property type="evidence" value="ECO:0007669"/>
    <property type="project" value="UniProtKB-KW"/>
</dbReference>
<evidence type="ECO:0000256" key="2">
    <source>
        <dbReference type="ARBA" id="ARBA00022679"/>
    </source>
</evidence>
<keyword evidence="1 5" id="KW-0489">Methyltransferase</keyword>
<dbReference type="OrthoDB" id="9805492at2"/>
<evidence type="ECO:0000256" key="3">
    <source>
        <dbReference type="ARBA" id="ARBA00022691"/>
    </source>
</evidence>
<dbReference type="Gene3D" id="3.40.50.150">
    <property type="entry name" value="Vaccinia Virus protein VP39"/>
    <property type="match status" value="1"/>
</dbReference>
<evidence type="ECO:0000313" key="5">
    <source>
        <dbReference type="EMBL" id="TKI69497.1"/>
    </source>
</evidence>
<dbReference type="InterPro" id="IPR029063">
    <property type="entry name" value="SAM-dependent_MTases_sf"/>
</dbReference>
<keyword evidence="2 5" id="KW-0808">Transferase</keyword>
<dbReference type="AlphaFoldDB" id="A0A4U2Z5K2"/>
<dbReference type="EMBL" id="SZPX01000004">
    <property type="protein sequence ID" value="TKI69497.1"/>
    <property type="molecule type" value="Genomic_DNA"/>
</dbReference>
<dbReference type="PANTHER" id="PTHR43042:SF3">
    <property type="entry name" value="RIBOSOMAL RNA LARGE SUBUNIT METHYLTRANSFERASE YWBD-RELATED"/>
    <property type="match status" value="1"/>
</dbReference>
<dbReference type="PANTHER" id="PTHR43042">
    <property type="entry name" value="SAM-DEPENDENT METHYLTRANSFERASE"/>
    <property type="match status" value="1"/>
</dbReference>
<evidence type="ECO:0000259" key="4">
    <source>
        <dbReference type="Pfam" id="PF10672"/>
    </source>
</evidence>